<evidence type="ECO:0000313" key="3">
    <source>
        <dbReference type="Proteomes" id="UP001215598"/>
    </source>
</evidence>
<dbReference type="EMBL" id="JARKIB010000010">
    <property type="protein sequence ID" value="KAJ7775445.1"/>
    <property type="molecule type" value="Genomic_DNA"/>
</dbReference>
<keyword evidence="3" id="KW-1185">Reference proteome</keyword>
<dbReference type="Proteomes" id="UP001215598">
    <property type="component" value="Unassembled WGS sequence"/>
</dbReference>
<reference evidence="2" key="1">
    <citation type="submission" date="2023-03" db="EMBL/GenBank/DDBJ databases">
        <title>Massive genome expansion in bonnet fungi (Mycena s.s.) driven by repeated elements and novel gene families across ecological guilds.</title>
        <authorList>
            <consortium name="Lawrence Berkeley National Laboratory"/>
            <person name="Harder C.B."/>
            <person name="Miyauchi S."/>
            <person name="Viragh M."/>
            <person name="Kuo A."/>
            <person name="Thoen E."/>
            <person name="Andreopoulos B."/>
            <person name="Lu D."/>
            <person name="Skrede I."/>
            <person name="Drula E."/>
            <person name="Henrissat B."/>
            <person name="Morin E."/>
            <person name="Kohler A."/>
            <person name="Barry K."/>
            <person name="LaButti K."/>
            <person name="Morin E."/>
            <person name="Salamov A."/>
            <person name="Lipzen A."/>
            <person name="Mereny Z."/>
            <person name="Hegedus B."/>
            <person name="Baldrian P."/>
            <person name="Stursova M."/>
            <person name="Weitz H."/>
            <person name="Taylor A."/>
            <person name="Grigoriev I.V."/>
            <person name="Nagy L.G."/>
            <person name="Martin F."/>
            <person name="Kauserud H."/>
        </authorList>
    </citation>
    <scope>NUCLEOTIDE SEQUENCE</scope>
    <source>
        <strain evidence="2">CBHHK182m</strain>
    </source>
</reference>
<feature type="region of interest" description="Disordered" evidence="1">
    <location>
        <begin position="214"/>
        <end position="241"/>
    </location>
</feature>
<proteinExistence type="predicted"/>
<evidence type="ECO:0000256" key="1">
    <source>
        <dbReference type="SAM" id="MobiDB-lite"/>
    </source>
</evidence>
<evidence type="ECO:0000313" key="2">
    <source>
        <dbReference type="EMBL" id="KAJ7775445.1"/>
    </source>
</evidence>
<name>A0AAD7K4A0_9AGAR</name>
<dbReference type="AlphaFoldDB" id="A0AAD7K4A0"/>
<sequence length="241" mass="25358">MCSHGGCHRGPPSTNLTSHTVRPLVTTSCIKRGLFVNVELCHYAASVALPLSMPELIRTSPFSILELVCGLPLPTVEPIWGSPLSTLNSLRTLSLPHQGAPPHPNWAARRGSGAVCAPSKHRTKPVFGQQGHFDQTNIRQGDGVATSRAAPTKGAVIARKRQCAGDIEMGSGIDEDNAQTARCVVPAPWACGDEFRLGVALARQMRSLGGASWPQLNHAAATPPSDGIGGRVAAHPNKPSP</sequence>
<comment type="caution">
    <text evidence="2">The sequence shown here is derived from an EMBL/GenBank/DDBJ whole genome shotgun (WGS) entry which is preliminary data.</text>
</comment>
<protein>
    <submittedName>
        <fullName evidence="2">Uncharacterized protein</fullName>
    </submittedName>
</protein>
<gene>
    <name evidence="2" type="ORF">B0H16DRAFT_1450078</name>
</gene>
<accession>A0AAD7K4A0</accession>
<organism evidence="2 3">
    <name type="scientific">Mycena metata</name>
    <dbReference type="NCBI Taxonomy" id="1033252"/>
    <lineage>
        <taxon>Eukaryota</taxon>
        <taxon>Fungi</taxon>
        <taxon>Dikarya</taxon>
        <taxon>Basidiomycota</taxon>
        <taxon>Agaricomycotina</taxon>
        <taxon>Agaricomycetes</taxon>
        <taxon>Agaricomycetidae</taxon>
        <taxon>Agaricales</taxon>
        <taxon>Marasmiineae</taxon>
        <taxon>Mycenaceae</taxon>
        <taxon>Mycena</taxon>
    </lineage>
</organism>